<reference evidence="2" key="1">
    <citation type="submission" date="2022-06" db="EMBL/GenBank/DDBJ databases">
        <title>Helicobacter colisuis sp. nov.</title>
        <authorList>
            <person name="Papic B."/>
            <person name="Gruntar I."/>
        </authorList>
    </citation>
    <scope>NUCLEOTIDE SEQUENCE</scope>
    <source>
        <strain evidence="2">11154-15</strain>
    </source>
</reference>
<feature type="binding site" evidence="1">
    <location>
        <position position="63"/>
    </location>
    <ligand>
        <name>substrate</name>
    </ligand>
</feature>
<dbReference type="Proteomes" id="UP001057522">
    <property type="component" value="Unassembled WGS sequence"/>
</dbReference>
<evidence type="ECO:0000313" key="2">
    <source>
        <dbReference type="EMBL" id="MCL9819161.1"/>
    </source>
</evidence>
<name>A0ABT0TTA4_9HELI</name>
<organism evidence="2 3">
    <name type="scientific">Helicobacter colisuis</name>
    <dbReference type="NCBI Taxonomy" id="2949739"/>
    <lineage>
        <taxon>Bacteria</taxon>
        <taxon>Pseudomonadati</taxon>
        <taxon>Campylobacterota</taxon>
        <taxon>Epsilonproteobacteria</taxon>
        <taxon>Campylobacterales</taxon>
        <taxon>Helicobacteraceae</taxon>
        <taxon>Helicobacter</taxon>
    </lineage>
</organism>
<dbReference type="EC" id="3.1.3.7" evidence="1"/>
<keyword evidence="1" id="KW-0460">Magnesium</keyword>
<dbReference type="PRINTS" id="PR00377">
    <property type="entry name" value="IMPHPHTASES"/>
</dbReference>
<keyword evidence="1" id="KW-1003">Cell membrane</keyword>
<dbReference type="RefSeq" id="WP_250603778.1">
    <property type="nucleotide sequence ID" value="NZ_JAMOKX010000002.1"/>
</dbReference>
<feature type="binding site" evidence="1">
    <location>
        <position position="84"/>
    </location>
    <ligand>
        <name>Mg(2+)</name>
        <dbReference type="ChEBI" id="CHEBI:18420"/>
        <label>1</label>
    </ligand>
</feature>
<proteinExistence type="inferred from homology"/>
<feature type="binding site" evidence="1">
    <location>
        <position position="85"/>
    </location>
    <ligand>
        <name>Mg(2+)</name>
        <dbReference type="ChEBI" id="CHEBI:18420"/>
        <label>2</label>
    </ligand>
</feature>
<dbReference type="Gene3D" id="3.30.540.10">
    <property type="entry name" value="Fructose-1,6-Bisphosphatase, subunit A, domain 1"/>
    <property type="match status" value="1"/>
</dbReference>
<comment type="subcellular location">
    <subcellularLocation>
        <location evidence="1">Cell membrane</location>
        <topology evidence="1">Peripheral membrane protein</topology>
        <orientation evidence="1">Cytoplasmic side</orientation>
    </subcellularLocation>
</comment>
<dbReference type="HAMAP" id="MF_02095">
    <property type="entry name" value="CysQ"/>
    <property type="match status" value="1"/>
</dbReference>
<dbReference type="PANTHER" id="PTHR43028">
    <property type="entry name" value="3'(2'),5'-BISPHOSPHATE NUCLEOTIDASE 1"/>
    <property type="match status" value="1"/>
</dbReference>
<feature type="binding site" evidence="1">
    <location>
        <position position="63"/>
    </location>
    <ligand>
        <name>Mg(2+)</name>
        <dbReference type="ChEBI" id="CHEBI:18420"/>
        <label>1</label>
    </ligand>
</feature>
<comment type="similarity">
    <text evidence="1">Belongs to the inositol monophosphatase superfamily. CysQ family.</text>
</comment>
<protein>
    <recommendedName>
        <fullName evidence="1">3'(2'),5'-bisphosphate nucleotidase CysQ</fullName>
        <ecNumber evidence="1">3.1.3.7</ecNumber>
    </recommendedName>
    <alternativeName>
        <fullName evidence="1">3'(2'),5-bisphosphonucleoside 3'(2')-phosphohydrolase</fullName>
    </alternativeName>
    <alternativeName>
        <fullName evidence="1">3'-phosphoadenosine 5'-phosphate phosphatase</fullName>
        <shortName evidence="1">PAP phosphatase</shortName>
    </alternativeName>
</protein>
<dbReference type="EMBL" id="JAMOKX010000002">
    <property type="protein sequence ID" value="MCL9819161.1"/>
    <property type="molecule type" value="Genomic_DNA"/>
</dbReference>
<feature type="binding site" evidence="1">
    <location>
        <position position="82"/>
    </location>
    <ligand>
        <name>Mg(2+)</name>
        <dbReference type="ChEBI" id="CHEBI:18420"/>
        <label>1</label>
    </ligand>
</feature>
<dbReference type="Gene3D" id="3.40.190.80">
    <property type="match status" value="1"/>
</dbReference>
<dbReference type="InterPro" id="IPR050725">
    <property type="entry name" value="CysQ/Inositol_MonoPase"/>
</dbReference>
<comment type="function">
    <text evidence="1">Converts adenosine-3',5'-bisphosphate (PAP) to AMP.</text>
</comment>
<accession>A0ABT0TTA4</accession>
<keyword evidence="1" id="KW-0472">Membrane</keyword>
<feature type="binding site" evidence="1">
    <location>
        <position position="82"/>
    </location>
    <ligand>
        <name>Mg(2+)</name>
        <dbReference type="ChEBI" id="CHEBI:18420"/>
        <label>2</label>
    </ligand>
</feature>
<comment type="catalytic activity">
    <reaction evidence="1">
        <text>adenosine 3',5'-bisphosphate + H2O = AMP + phosphate</text>
        <dbReference type="Rhea" id="RHEA:10040"/>
        <dbReference type="ChEBI" id="CHEBI:15377"/>
        <dbReference type="ChEBI" id="CHEBI:43474"/>
        <dbReference type="ChEBI" id="CHEBI:58343"/>
        <dbReference type="ChEBI" id="CHEBI:456215"/>
        <dbReference type="EC" id="3.1.3.7"/>
    </reaction>
</comment>
<feature type="binding site" evidence="1">
    <location>
        <position position="225"/>
    </location>
    <ligand>
        <name>substrate</name>
    </ligand>
</feature>
<gene>
    <name evidence="1" type="primary">cysQ</name>
    <name evidence="2" type="ORF">NCR95_03095</name>
</gene>
<dbReference type="Pfam" id="PF00459">
    <property type="entry name" value="Inositol_P"/>
    <property type="match status" value="1"/>
</dbReference>
<comment type="cofactor">
    <cofactor evidence="1">
        <name>Mg(2+)</name>
        <dbReference type="ChEBI" id="CHEBI:18420"/>
    </cofactor>
</comment>
<evidence type="ECO:0000256" key="1">
    <source>
        <dbReference type="HAMAP-Rule" id="MF_02095"/>
    </source>
</evidence>
<dbReference type="CDD" id="cd01638">
    <property type="entry name" value="CysQ"/>
    <property type="match status" value="1"/>
</dbReference>
<dbReference type="SUPFAM" id="SSF56655">
    <property type="entry name" value="Carbohydrate phosphatase"/>
    <property type="match status" value="1"/>
</dbReference>
<evidence type="ECO:0000313" key="3">
    <source>
        <dbReference type="Proteomes" id="UP001057522"/>
    </source>
</evidence>
<keyword evidence="1" id="KW-0378">Hydrolase</keyword>
<sequence>MQNLLYKVALITIEAGKIALRYYGKEEFSLKEDSSPITQADLESNAYITQALQKISSYAVCSEEAVLEYAKRKDLEYYWLIDPLDGTKDFLAKNGGWTINIALIRKNHPILGVVYAPCFDELYMGLEGFGSYAIESQKLKNAMESHCVDEVFLDSNKIRLNGERNIADKQLVACDSIFHSTESTQEFLKKYHLKVQKYGSSLKVCALARGEADLYPRFNGTSEWDMAACDIVLREAGGVILDCMTKKPLLYNKESFRNNHFIAFSKSQIGGQIYRDLLAQE</sequence>
<dbReference type="PANTHER" id="PTHR43028:SF5">
    <property type="entry name" value="3'(2'),5'-BISPHOSPHATE NUCLEOTIDASE 1"/>
    <property type="match status" value="1"/>
</dbReference>
<feature type="binding site" evidence="1">
    <location>
        <begin position="84"/>
        <end position="87"/>
    </location>
    <ligand>
        <name>substrate</name>
    </ligand>
</feature>
<feature type="binding site" evidence="1">
    <location>
        <position position="225"/>
    </location>
    <ligand>
        <name>Mg(2+)</name>
        <dbReference type="ChEBI" id="CHEBI:18420"/>
        <label>2</label>
    </ligand>
</feature>
<dbReference type="InterPro" id="IPR000760">
    <property type="entry name" value="Inositol_monophosphatase-like"/>
</dbReference>
<dbReference type="InterPro" id="IPR006240">
    <property type="entry name" value="CysQ"/>
</dbReference>
<keyword evidence="3" id="KW-1185">Reference proteome</keyword>
<keyword evidence="1" id="KW-0479">Metal-binding</keyword>
<comment type="caution">
    <text evidence="2">The sequence shown here is derived from an EMBL/GenBank/DDBJ whole genome shotgun (WGS) entry which is preliminary data.</text>
</comment>